<keyword evidence="7" id="KW-0574">Periplasm</keyword>
<dbReference type="InterPro" id="IPR036909">
    <property type="entry name" value="Cyt_c-like_dom_sf"/>
</dbReference>
<keyword evidence="3" id="KW-0813">Transport</keyword>
<feature type="binding site" description="covalent" evidence="13">
    <location>
        <position position="107"/>
    </location>
    <ligand>
        <name>heme c</name>
        <dbReference type="ChEBI" id="CHEBI:61717"/>
        <label>1</label>
    </ligand>
</feature>
<keyword evidence="9" id="KW-0560">Oxidoreductase</keyword>
<comment type="function">
    <text evidence="11">Involved in methylamine metabolism. Essential for the maturation of the beta subunit of MADH, presumably via a step in the biosynthesis of tryptophan tryptophylquinone (TTQ), the cofactor of MADH.</text>
</comment>
<comment type="cofactor">
    <cofactor evidence="13">
        <name>heme</name>
        <dbReference type="ChEBI" id="CHEBI:30413"/>
    </cofactor>
    <text evidence="13">Binds 2 heme groups.</text>
</comment>
<dbReference type="Gene3D" id="1.10.760.10">
    <property type="entry name" value="Cytochrome c-like domain"/>
    <property type="match status" value="2"/>
</dbReference>
<evidence type="ECO:0000256" key="9">
    <source>
        <dbReference type="ARBA" id="ARBA00023002"/>
    </source>
</evidence>
<feature type="binding site" description="axial binding residue" evidence="14">
    <location>
        <position position="124"/>
    </location>
    <ligand>
        <name>heme c</name>
        <dbReference type="ChEBI" id="CHEBI:61717"/>
        <label>1</label>
    </ligand>
    <ligandPart>
        <name>Fe</name>
        <dbReference type="ChEBI" id="CHEBI:18248"/>
    </ligandPart>
</feature>
<evidence type="ECO:0000313" key="18">
    <source>
        <dbReference type="Proteomes" id="UP000474777"/>
    </source>
</evidence>
<keyword evidence="6 15" id="KW-0732">Signal</keyword>
<keyword evidence="18" id="KW-1185">Reference proteome</keyword>
<gene>
    <name evidence="17" type="ORF">GXP69_12005</name>
</gene>
<keyword evidence="4 13" id="KW-0349">Heme</keyword>
<feature type="signal peptide" evidence="15">
    <location>
        <begin position="1"/>
        <end position="20"/>
    </location>
</feature>
<dbReference type="GO" id="GO:0020037">
    <property type="term" value="F:heme binding"/>
    <property type="evidence" value="ECO:0007669"/>
    <property type="project" value="InterPro"/>
</dbReference>
<dbReference type="PANTHER" id="PTHR30600">
    <property type="entry name" value="CYTOCHROME C PEROXIDASE-RELATED"/>
    <property type="match status" value="1"/>
</dbReference>
<feature type="binding site" description="axial binding residue" evidence="14">
    <location>
        <position position="108"/>
    </location>
    <ligand>
        <name>heme c</name>
        <dbReference type="ChEBI" id="CHEBI:61717"/>
        <label>1</label>
    </ligand>
    <ligandPart>
        <name>Fe</name>
        <dbReference type="ChEBI" id="CHEBI:18248"/>
    </ligandPart>
</feature>
<name>A0A6B3LNQ4_9BACT</name>
<feature type="binding site" description="covalent" evidence="13">
    <location>
        <position position="104"/>
    </location>
    <ligand>
        <name>heme c</name>
        <dbReference type="ChEBI" id="CHEBI:61717"/>
        <label>1</label>
    </ligand>
</feature>
<evidence type="ECO:0000256" key="11">
    <source>
        <dbReference type="ARBA" id="ARBA00058991"/>
    </source>
</evidence>
<evidence type="ECO:0000256" key="3">
    <source>
        <dbReference type="ARBA" id="ARBA00022448"/>
    </source>
</evidence>
<dbReference type="EMBL" id="JAAGWD010000005">
    <property type="protein sequence ID" value="NEM98419.1"/>
    <property type="molecule type" value="Genomic_DNA"/>
</dbReference>
<evidence type="ECO:0000256" key="7">
    <source>
        <dbReference type="ARBA" id="ARBA00022764"/>
    </source>
</evidence>
<dbReference type="InterPro" id="IPR051395">
    <property type="entry name" value="Cytochrome_c_Peroxidase/MauG"/>
</dbReference>
<keyword evidence="5 14" id="KW-0479">Metal-binding</keyword>
<dbReference type="InterPro" id="IPR004852">
    <property type="entry name" value="Di-haem_cyt_c_peroxidsae"/>
</dbReference>
<dbReference type="Proteomes" id="UP000474777">
    <property type="component" value="Unassembled WGS sequence"/>
</dbReference>
<evidence type="ECO:0000313" key="17">
    <source>
        <dbReference type="EMBL" id="NEM98419.1"/>
    </source>
</evidence>
<dbReference type="InterPro" id="IPR026259">
    <property type="entry name" value="MauG/Cytc_peroxidase"/>
</dbReference>
<dbReference type="GO" id="GO:0046872">
    <property type="term" value="F:metal ion binding"/>
    <property type="evidence" value="ECO:0007669"/>
    <property type="project" value="UniProtKB-KW"/>
</dbReference>
<feature type="binding site" description="covalent" evidence="13">
    <location>
        <position position="249"/>
    </location>
    <ligand>
        <name>heme c</name>
        <dbReference type="ChEBI" id="CHEBI:61717"/>
        <label>2</label>
    </ligand>
</feature>
<dbReference type="Pfam" id="PF03150">
    <property type="entry name" value="CCP_MauG"/>
    <property type="match status" value="1"/>
</dbReference>
<evidence type="ECO:0000256" key="5">
    <source>
        <dbReference type="ARBA" id="ARBA00022723"/>
    </source>
</evidence>
<keyword evidence="8" id="KW-0249">Electron transport</keyword>
<evidence type="ECO:0000256" key="13">
    <source>
        <dbReference type="PIRSR" id="PIRSR000294-1"/>
    </source>
</evidence>
<evidence type="ECO:0000256" key="6">
    <source>
        <dbReference type="ARBA" id="ARBA00022729"/>
    </source>
</evidence>
<dbReference type="AlphaFoldDB" id="A0A6B3LNQ4"/>
<comment type="subcellular location">
    <subcellularLocation>
        <location evidence="1">Periplasm</location>
    </subcellularLocation>
</comment>
<dbReference type="PIRSF" id="PIRSF000294">
    <property type="entry name" value="Cytochrome-c_peroxidase"/>
    <property type="match status" value="1"/>
</dbReference>
<comment type="caution">
    <text evidence="17">The sequence shown here is derived from an EMBL/GenBank/DDBJ whole genome shotgun (WGS) entry which is preliminary data.</text>
</comment>
<protein>
    <recommendedName>
        <fullName evidence="12">Methylamine utilization protein MauG</fullName>
    </recommendedName>
</protein>
<evidence type="ECO:0000256" key="15">
    <source>
        <dbReference type="SAM" id="SignalP"/>
    </source>
</evidence>
<feature type="domain" description="Cytochrome c" evidence="16">
    <location>
        <begin position="234"/>
        <end position="370"/>
    </location>
</feature>
<reference evidence="17 18" key="1">
    <citation type="submission" date="2020-02" db="EMBL/GenBank/DDBJ databases">
        <authorList>
            <person name="Kim M.K."/>
        </authorList>
    </citation>
    <scope>NUCLEOTIDE SEQUENCE [LARGE SCALE GENOMIC DNA]</scope>
    <source>
        <strain evidence="17 18">BT327</strain>
    </source>
</reference>
<dbReference type="FunFam" id="1.10.760.10:FF:000019">
    <property type="entry name" value="Di-heme cytochrome C peroxidase"/>
    <property type="match status" value="1"/>
</dbReference>
<comment type="pathway">
    <text evidence="2">One-carbon metabolism; methylamine degradation.</text>
</comment>
<dbReference type="GO" id="GO:0042597">
    <property type="term" value="C:periplasmic space"/>
    <property type="evidence" value="ECO:0007669"/>
    <property type="project" value="UniProtKB-SubCell"/>
</dbReference>
<evidence type="ECO:0000256" key="4">
    <source>
        <dbReference type="ARBA" id="ARBA00022617"/>
    </source>
</evidence>
<dbReference type="GO" id="GO:0004130">
    <property type="term" value="F:cytochrome-c peroxidase activity"/>
    <property type="evidence" value="ECO:0007669"/>
    <property type="project" value="TreeGrafter"/>
</dbReference>
<dbReference type="SUPFAM" id="SSF46626">
    <property type="entry name" value="Cytochrome c"/>
    <property type="match status" value="2"/>
</dbReference>
<dbReference type="RefSeq" id="WP_163915320.1">
    <property type="nucleotide sequence ID" value="NZ_JAAGWD010000005.1"/>
</dbReference>
<organism evidence="17 18">
    <name type="scientific">Pontibacter burrus</name>
    <dbReference type="NCBI Taxonomy" id="2704466"/>
    <lineage>
        <taxon>Bacteria</taxon>
        <taxon>Pseudomonadati</taxon>
        <taxon>Bacteroidota</taxon>
        <taxon>Cytophagia</taxon>
        <taxon>Cytophagales</taxon>
        <taxon>Hymenobacteraceae</taxon>
        <taxon>Pontibacter</taxon>
    </lineage>
</organism>
<feature type="binding site" description="covalent" evidence="13">
    <location>
        <position position="252"/>
    </location>
    <ligand>
        <name>heme c</name>
        <dbReference type="ChEBI" id="CHEBI:61717"/>
        <label>2</label>
    </ligand>
</feature>
<dbReference type="PANTHER" id="PTHR30600:SF10">
    <property type="entry name" value="BLL6722 PROTEIN"/>
    <property type="match status" value="1"/>
</dbReference>
<evidence type="ECO:0000256" key="8">
    <source>
        <dbReference type="ARBA" id="ARBA00022982"/>
    </source>
</evidence>
<comment type="PTM">
    <text evidence="13">Binds 2 heme groups per subunit.</text>
</comment>
<proteinExistence type="predicted"/>
<feature type="chain" id="PRO_5025474494" description="Methylamine utilization protein MauG" evidence="15">
    <location>
        <begin position="21"/>
        <end position="383"/>
    </location>
</feature>
<keyword evidence="17" id="KW-0575">Peroxidase</keyword>
<accession>A0A6B3LNQ4</accession>
<evidence type="ECO:0000256" key="12">
    <source>
        <dbReference type="ARBA" id="ARBA00073576"/>
    </source>
</evidence>
<keyword evidence="10 14" id="KW-0408">Iron</keyword>
<dbReference type="GO" id="GO:0009055">
    <property type="term" value="F:electron transfer activity"/>
    <property type="evidence" value="ECO:0007669"/>
    <property type="project" value="InterPro"/>
</dbReference>
<evidence type="ECO:0000256" key="1">
    <source>
        <dbReference type="ARBA" id="ARBA00004418"/>
    </source>
</evidence>
<dbReference type="PROSITE" id="PS51007">
    <property type="entry name" value="CYTC"/>
    <property type="match status" value="1"/>
</dbReference>
<evidence type="ECO:0000256" key="14">
    <source>
        <dbReference type="PIRSR" id="PIRSR000294-2"/>
    </source>
</evidence>
<sequence length="383" mass="43264">MDVKKKRNLLKLGLSFACFALVSFVDYGHEPAYSVEDLRRLYSGDPSNWPAPQIDPSVKDGFRDIGKLGRPEYPADNPYSKEKELLGKTLFFDPRLSLSGQIACASCHDPELGWGDGRRVSFGHDRQTGKRNAMTIINTGFYEMFFWDGRSPSLEDQAQFPVQDKVEMAHSLKAMVKNIKAIKGYKSKFKEAYGSDEITLDKIQKAIATFERGIVSNSSRFDSFVSGNSKAMTDQEIKGLHLFRTKAGCINCHNTPLFSDNKFHNDGQALYGSKMEDFGRYHITKKREDIGAFKTPSLRETALTGPWMHNGNFPSLKDVIEFYNLGNPAPIQRHVQVDEAMRPIPSPLLRKLDLTLEERQQLEAFLGAITTRTQRMAPPELPQ</sequence>
<dbReference type="InterPro" id="IPR009056">
    <property type="entry name" value="Cyt_c-like_dom"/>
</dbReference>
<evidence type="ECO:0000259" key="16">
    <source>
        <dbReference type="PROSITE" id="PS51007"/>
    </source>
</evidence>
<evidence type="ECO:0000256" key="2">
    <source>
        <dbReference type="ARBA" id="ARBA00004856"/>
    </source>
</evidence>
<evidence type="ECO:0000256" key="10">
    <source>
        <dbReference type="ARBA" id="ARBA00023004"/>
    </source>
</evidence>
<feature type="binding site" description="axial binding residue" evidence="14">
    <location>
        <position position="253"/>
    </location>
    <ligand>
        <name>heme c</name>
        <dbReference type="ChEBI" id="CHEBI:61717"/>
        <label>2</label>
    </ligand>
    <ligandPart>
        <name>Fe</name>
        <dbReference type="ChEBI" id="CHEBI:18248"/>
    </ligandPart>
</feature>